<feature type="domain" description="DUF4746" evidence="3">
    <location>
        <begin position="309"/>
        <end position="458"/>
    </location>
</feature>
<accession>A0A6J2XLM1</accession>
<keyword evidence="4" id="KW-1185">Reference proteome</keyword>
<evidence type="ECO:0000313" key="5">
    <source>
        <dbReference type="RefSeq" id="XP_030752428.1"/>
    </source>
</evidence>
<dbReference type="GeneID" id="115879656"/>
<dbReference type="RefSeq" id="XP_030752428.1">
    <property type="nucleotide sequence ID" value="XM_030896568.1"/>
</dbReference>
<dbReference type="KEGG" id="soy:115879656"/>
<feature type="region of interest" description="Disordered" evidence="1">
    <location>
        <begin position="451"/>
        <end position="562"/>
    </location>
</feature>
<feature type="compositionally biased region" description="Low complexity" evidence="1">
    <location>
        <begin position="544"/>
        <end position="562"/>
    </location>
</feature>
<dbReference type="PROSITE" id="PS00194">
    <property type="entry name" value="THIOREDOXIN_1"/>
    <property type="match status" value="1"/>
</dbReference>
<dbReference type="OrthoDB" id="10263751at2759"/>
<dbReference type="CDD" id="cd02948">
    <property type="entry name" value="TRX_NDPK"/>
    <property type="match status" value="1"/>
</dbReference>
<dbReference type="InterPro" id="IPR051766">
    <property type="entry name" value="TXND_domain-containing"/>
</dbReference>
<evidence type="ECO:0000256" key="1">
    <source>
        <dbReference type="SAM" id="MobiDB-lite"/>
    </source>
</evidence>
<reference evidence="5" key="1">
    <citation type="submission" date="2025-08" db="UniProtKB">
        <authorList>
            <consortium name="RefSeq"/>
        </authorList>
    </citation>
    <scope>IDENTIFICATION</scope>
    <source>
        <tissue evidence="5">Gonads</tissue>
    </source>
</reference>
<dbReference type="SUPFAM" id="SSF52833">
    <property type="entry name" value="Thioredoxin-like"/>
    <property type="match status" value="1"/>
</dbReference>
<dbReference type="InterPro" id="IPR036249">
    <property type="entry name" value="Thioredoxin-like_sf"/>
</dbReference>
<feature type="compositionally biased region" description="Basic and acidic residues" evidence="1">
    <location>
        <begin position="518"/>
        <end position="534"/>
    </location>
</feature>
<name>A0A6J2XLM1_SITOR</name>
<dbReference type="InParanoid" id="A0A6J2XLM1"/>
<dbReference type="Pfam" id="PF15928">
    <property type="entry name" value="DUF4746"/>
    <property type="match status" value="1"/>
</dbReference>
<protein>
    <submittedName>
        <fullName evidence="5">Uncharacterized protein LOC115879656 isoform X1</fullName>
    </submittedName>
</protein>
<organism evidence="4 5">
    <name type="scientific">Sitophilus oryzae</name>
    <name type="common">Rice weevil</name>
    <name type="synonym">Curculio oryzae</name>
    <dbReference type="NCBI Taxonomy" id="7048"/>
    <lineage>
        <taxon>Eukaryota</taxon>
        <taxon>Metazoa</taxon>
        <taxon>Ecdysozoa</taxon>
        <taxon>Arthropoda</taxon>
        <taxon>Hexapoda</taxon>
        <taxon>Insecta</taxon>
        <taxon>Pterygota</taxon>
        <taxon>Neoptera</taxon>
        <taxon>Endopterygota</taxon>
        <taxon>Coleoptera</taxon>
        <taxon>Polyphaga</taxon>
        <taxon>Cucujiformia</taxon>
        <taxon>Curculionidae</taxon>
        <taxon>Dryophthorinae</taxon>
        <taxon>Sitophilus</taxon>
    </lineage>
</organism>
<dbReference type="InterPro" id="IPR031827">
    <property type="entry name" value="DUF4746"/>
</dbReference>
<dbReference type="InterPro" id="IPR013766">
    <property type="entry name" value="Thioredoxin_domain"/>
</dbReference>
<dbReference type="Pfam" id="PF00085">
    <property type="entry name" value="Thioredoxin"/>
    <property type="match status" value="1"/>
</dbReference>
<evidence type="ECO:0000259" key="3">
    <source>
        <dbReference type="Pfam" id="PF15928"/>
    </source>
</evidence>
<dbReference type="AlphaFoldDB" id="A0A6J2XLM1"/>
<dbReference type="PANTHER" id="PTHR46135:SF3">
    <property type="entry name" value="NME_NM23 FAMILY MEMBER 8"/>
    <property type="match status" value="1"/>
</dbReference>
<proteinExistence type="predicted"/>
<dbReference type="Proteomes" id="UP000504635">
    <property type="component" value="Unplaced"/>
</dbReference>
<dbReference type="InterPro" id="IPR017937">
    <property type="entry name" value="Thioredoxin_CS"/>
</dbReference>
<feature type="domain" description="Thioredoxin" evidence="2">
    <location>
        <begin position="13"/>
        <end position="107"/>
    </location>
</feature>
<sequence length="562" mass="63717">MAKKGQAVQLQIEVNNDEEWEKLIQRDGLIVVDIYSEWCGPCLGMQANLKKIKLELGGDLLILAVAKADGISRLSRFRNKSEPTWMFISKGKMVNMMFGADAPKLTRLITEELKKEQLAQDGQSTDRTPMEVTDLSDEERVRYDAAESIQREIREKEERKIAKELLERRTKECDTILTNVPNFGIVLIFPSAKDKYKEVLHDILDEAGLVLQQTEKVQLDENILQELCYFAKYDEEFPEDYLEDLLAEKSAFLLLKVAARADIEDIDDAILTMVYGSSKHPPGDPECVARSLIFVEEDIEGQPVKEKNGIWVPPTPEVRATALKLFFPKVTQEFHIPDPEPEPEHIAVVFPLNKKDEVFPIMHQFPNEIMKRGFFSTENAEDTRLIAKSLKQLEKLEAANRTFSEKLVLQVSKRKSECIFAFAQLDPIYMSPNVKEGKAECERFFPEGYEDEIEEDDEEEKEMEDVIDEAPTAEENLGEGVEDEEIEGKEISGEVISGENIEQSESEIDQGENVGESPKVDEGPKIEEVPKADQADQGDPVVDPPIQNEEPPMPPIEEQAAT</sequence>
<evidence type="ECO:0000313" key="4">
    <source>
        <dbReference type="Proteomes" id="UP000504635"/>
    </source>
</evidence>
<evidence type="ECO:0000259" key="2">
    <source>
        <dbReference type="Pfam" id="PF00085"/>
    </source>
</evidence>
<feature type="compositionally biased region" description="Acidic residues" evidence="1">
    <location>
        <begin position="451"/>
        <end position="487"/>
    </location>
</feature>
<gene>
    <name evidence="5" type="primary">LOC115879656</name>
</gene>
<dbReference type="PANTHER" id="PTHR46135">
    <property type="entry name" value="NME/NM23 FAMILY MEMBER 8"/>
    <property type="match status" value="1"/>
</dbReference>
<dbReference type="Gene3D" id="3.40.30.10">
    <property type="entry name" value="Glutaredoxin"/>
    <property type="match status" value="1"/>
</dbReference>